<protein>
    <submittedName>
        <fullName evidence="1">Uncharacterized protein</fullName>
    </submittedName>
</protein>
<name>D3LT93_9FIRM</name>
<comment type="caution">
    <text evidence="1">The sequence shown here is derived from an EMBL/GenBank/DDBJ whole genome shotgun (WGS) entry which is preliminary data.</text>
</comment>
<dbReference type="AlphaFoldDB" id="D3LT93"/>
<evidence type="ECO:0000313" key="2">
    <source>
        <dbReference type="Proteomes" id="UP000003242"/>
    </source>
</evidence>
<sequence>MPSHLSQGLIGRRKVFSAGKGKAAVRGVVKPRVLWYTLQVIIIFNI</sequence>
<reference evidence="2" key="1">
    <citation type="submission" date="2009-12" db="EMBL/GenBank/DDBJ databases">
        <title>Sequence of Clostridiales genomosp. BVAB3 str. UPII9-5.</title>
        <authorList>
            <person name="Madupu R."/>
            <person name="Durkin A.S."/>
            <person name="Torralba M."/>
            <person name="Methe B."/>
            <person name="Sutton G.G."/>
            <person name="Strausberg R.L."/>
            <person name="Nelson K.E."/>
        </authorList>
    </citation>
    <scope>NUCLEOTIDE SEQUENCE [LARGE SCALE GENOMIC DNA]</scope>
    <source>
        <strain evidence="2">28L</strain>
    </source>
</reference>
<organism evidence="1 2">
    <name type="scientific">Megasphaera lornae</name>
    <dbReference type="NCBI Taxonomy" id="1000568"/>
    <lineage>
        <taxon>Bacteria</taxon>
        <taxon>Bacillati</taxon>
        <taxon>Bacillota</taxon>
        <taxon>Negativicutes</taxon>
        <taxon>Veillonellales</taxon>
        <taxon>Veillonellaceae</taxon>
        <taxon>Megasphaera</taxon>
    </lineage>
</organism>
<gene>
    <name evidence="1" type="ORF">HMPREF0889_0079</name>
</gene>
<accession>D3LT93</accession>
<proteinExistence type="predicted"/>
<dbReference type="EMBL" id="ADGP01000008">
    <property type="protein sequence ID" value="EFD94663.1"/>
    <property type="molecule type" value="Genomic_DNA"/>
</dbReference>
<dbReference type="STRING" id="699218.HMPREF0889_0079"/>
<dbReference type="Proteomes" id="UP000003242">
    <property type="component" value="Unassembled WGS sequence"/>
</dbReference>
<evidence type="ECO:0000313" key="1">
    <source>
        <dbReference type="EMBL" id="EFD94663.1"/>
    </source>
</evidence>